<feature type="transmembrane region" description="Helical" evidence="11">
    <location>
        <begin position="671"/>
        <end position="697"/>
    </location>
</feature>
<feature type="transmembrane region" description="Helical" evidence="11">
    <location>
        <begin position="1584"/>
        <end position="1610"/>
    </location>
</feature>
<protein>
    <recommendedName>
        <fullName evidence="14">Sodium-coupled monocarboxylate transporter 2</fullName>
    </recommendedName>
</protein>
<feature type="transmembrane region" description="Helical" evidence="11">
    <location>
        <begin position="138"/>
        <end position="156"/>
    </location>
</feature>
<dbReference type="PANTHER" id="PTHR42985">
    <property type="entry name" value="SODIUM-COUPLED MONOCARBOXYLATE TRANSPORTER"/>
    <property type="match status" value="1"/>
</dbReference>
<keyword evidence="10" id="KW-0739">Sodium transport</keyword>
<evidence type="ECO:0000256" key="9">
    <source>
        <dbReference type="ARBA" id="ARBA00023136"/>
    </source>
</evidence>
<feature type="transmembrane region" description="Helical" evidence="11">
    <location>
        <begin position="1485"/>
        <end position="1503"/>
    </location>
</feature>
<feature type="transmembrane region" description="Helical" evidence="11">
    <location>
        <begin position="829"/>
        <end position="847"/>
    </location>
</feature>
<feature type="transmembrane region" description="Helical" evidence="11">
    <location>
        <begin position="281"/>
        <end position="304"/>
    </location>
</feature>
<gene>
    <name evidence="12" type="ORF">FF38_00254</name>
</gene>
<feature type="transmembrane region" description="Helical" evidence="11">
    <location>
        <begin position="1860"/>
        <end position="1884"/>
    </location>
</feature>
<feature type="transmembrane region" description="Helical" evidence="11">
    <location>
        <begin position="1113"/>
        <end position="1134"/>
    </location>
</feature>
<feature type="transmembrane region" description="Helical" evidence="11">
    <location>
        <begin position="1405"/>
        <end position="1424"/>
    </location>
</feature>
<feature type="transmembrane region" description="Helical" evidence="11">
    <location>
        <begin position="511"/>
        <end position="534"/>
    </location>
</feature>
<evidence type="ECO:0000256" key="5">
    <source>
        <dbReference type="ARBA" id="ARBA00022692"/>
    </source>
</evidence>
<feature type="transmembrane region" description="Helical" evidence="11">
    <location>
        <begin position="775"/>
        <end position="798"/>
    </location>
</feature>
<evidence type="ECO:0000313" key="13">
    <source>
        <dbReference type="Proteomes" id="UP000037069"/>
    </source>
</evidence>
<keyword evidence="3" id="KW-0813">Transport</keyword>
<feature type="transmembrane region" description="Helical" evidence="11">
    <location>
        <begin position="1327"/>
        <end position="1354"/>
    </location>
</feature>
<feature type="transmembrane region" description="Helical" evidence="11">
    <location>
        <begin position="868"/>
        <end position="891"/>
    </location>
</feature>
<feature type="transmembrane region" description="Helical" evidence="11">
    <location>
        <begin position="2169"/>
        <end position="2186"/>
    </location>
</feature>
<feature type="transmembrane region" description="Helical" evidence="11">
    <location>
        <begin position="749"/>
        <end position="768"/>
    </location>
</feature>
<dbReference type="EMBL" id="JRES01000266">
    <property type="protein sequence ID" value="KNC32805.1"/>
    <property type="molecule type" value="Genomic_DNA"/>
</dbReference>
<feature type="transmembrane region" description="Helical" evidence="11">
    <location>
        <begin position="1524"/>
        <end position="1547"/>
    </location>
</feature>
<feature type="transmembrane region" description="Helical" evidence="11">
    <location>
        <begin position="2009"/>
        <end position="2032"/>
    </location>
</feature>
<dbReference type="PANTHER" id="PTHR42985:SF46">
    <property type="entry name" value="FI02923P-RELATED"/>
    <property type="match status" value="1"/>
</dbReference>
<dbReference type="OMA" id="CMASIVI"/>
<feature type="transmembrane region" description="Helical" evidence="11">
    <location>
        <begin position="1656"/>
        <end position="1677"/>
    </location>
</feature>
<dbReference type="InterPro" id="IPR038377">
    <property type="entry name" value="Na/Glc_symporter_sf"/>
</dbReference>
<feature type="transmembrane region" description="Helical" evidence="11">
    <location>
        <begin position="1970"/>
        <end position="1988"/>
    </location>
</feature>
<feature type="transmembrane region" description="Helical" evidence="11">
    <location>
        <begin position="64"/>
        <end position="83"/>
    </location>
</feature>
<feature type="transmembrane region" description="Helical" evidence="11">
    <location>
        <begin position="1630"/>
        <end position="1650"/>
    </location>
</feature>
<feature type="transmembrane region" description="Helical" evidence="11">
    <location>
        <begin position="162"/>
        <end position="181"/>
    </location>
</feature>
<feature type="transmembrane region" description="Helical" evidence="11">
    <location>
        <begin position="2069"/>
        <end position="2095"/>
    </location>
</feature>
<feature type="transmembrane region" description="Helical" evidence="11">
    <location>
        <begin position="341"/>
        <end position="362"/>
    </location>
</feature>
<keyword evidence="5 11" id="KW-0812">Transmembrane</keyword>
<evidence type="ECO:0000256" key="10">
    <source>
        <dbReference type="ARBA" id="ARBA00023201"/>
    </source>
</evidence>
<feature type="transmembrane region" description="Helical" evidence="11">
    <location>
        <begin position="95"/>
        <end position="117"/>
    </location>
</feature>
<dbReference type="OrthoDB" id="6132759at2759"/>
<keyword evidence="4" id="KW-1003">Cell membrane</keyword>
<feature type="transmembrane region" description="Helical" evidence="11">
    <location>
        <begin position="1769"/>
        <end position="1791"/>
    </location>
</feature>
<accession>A0A0L0CKL3</accession>
<dbReference type="Pfam" id="PF00474">
    <property type="entry name" value="SSF"/>
    <property type="match status" value="4"/>
</dbReference>
<feature type="transmembrane region" description="Helical" evidence="11">
    <location>
        <begin position="968"/>
        <end position="990"/>
    </location>
</feature>
<feature type="transmembrane region" description="Helical" evidence="11">
    <location>
        <begin position="1684"/>
        <end position="1701"/>
    </location>
</feature>
<name>A0A0L0CKL3_LUCCU</name>
<keyword evidence="13" id="KW-1185">Reference proteome</keyword>
<evidence type="ECO:0000256" key="7">
    <source>
        <dbReference type="ARBA" id="ARBA00023053"/>
    </source>
</evidence>
<dbReference type="GO" id="GO:0005886">
    <property type="term" value="C:plasma membrane"/>
    <property type="evidence" value="ECO:0007669"/>
    <property type="project" value="UniProtKB-SubCell"/>
</dbReference>
<feature type="transmembrane region" description="Helical" evidence="11">
    <location>
        <begin position="1431"/>
        <end position="1454"/>
    </location>
</feature>
<feature type="transmembrane region" description="Helical" evidence="11">
    <location>
        <begin position="1260"/>
        <end position="1279"/>
    </location>
</feature>
<comment type="similarity">
    <text evidence="2">Belongs to the sodium:solute symporter (SSF) (TC 2.A.21) family.</text>
</comment>
<feature type="transmembrane region" description="Helical" evidence="11">
    <location>
        <begin position="604"/>
        <end position="623"/>
    </location>
</feature>
<organism evidence="12 13">
    <name type="scientific">Lucilia cuprina</name>
    <name type="common">Green bottle fly</name>
    <name type="synonym">Australian sheep blowfly</name>
    <dbReference type="NCBI Taxonomy" id="7375"/>
    <lineage>
        <taxon>Eukaryota</taxon>
        <taxon>Metazoa</taxon>
        <taxon>Ecdysozoa</taxon>
        <taxon>Arthropoda</taxon>
        <taxon>Hexapoda</taxon>
        <taxon>Insecta</taxon>
        <taxon>Pterygota</taxon>
        <taxon>Neoptera</taxon>
        <taxon>Endopterygota</taxon>
        <taxon>Diptera</taxon>
        <taxon>Brachycera</taxon>
        <taxon>Muscomorpha</taxon>
        <taxon>Oestroidea</taxon>
        <taxon>Calliphoridae</taxon>
        <taxon>Luciliinae</taxon>
        <taxon>Lucilia</taxon>
    </lineage>
</organism>
<dbReference type="Proteomes" id="UP000037069">
    <property type="component" value="Unassembled WGS sequence"/>
</dbReference>
<dbReference type="InterPro" id="IPR001734">
    <property type="entry name" value="Na/solute_symporter"/>
</dbReference>
<sequence length="2335" mass="258288">MSLLNSTGSVLSDITQFTFNTFDYTVFVFMLCISAAIGVYFGFFSKGEETTEEYLHGGKQMKTLPIAISLVASQLSGISIMTIPAEMYSYGINWVFNVVSTVVTIPMLCWMIIPVFYNNGISNCYEYLELRFNRKTRELLTVAFMVTLFFIHSSSSLTVTGINIHLINGIVCSICVFYTMFGGIKAVVWTDVVQAAIMVVSVVLVGILGAYKVGGFGEVFRIAAEGGRLDVNFAFDATTRSTFWNCFISSTIMWTSYVGLNQSCVQRIVSLPTLKHARHSLIIFGFGFVIIMAFNCITGIVMYARYHDCDPLAAGFVEKADKLMPFFVQDVVGHLKGMPGVFISCVFSAALSTMSASMNSLAGIVYFDYIKPRIKHTERRANLIMKALVLFTGVYCILAGVIVEKFTSILQMVYSIGGVTFGAVFGVFMMGMLVPKAHGKAAFYSVVSSMLAMLIIVLAAQGRLHYKTLPGSVEYCPDLNITLSNTSPLVNMALETTDFTDKAFNILDMSFNWYVVLGTLIVFGVGVPFSYILTPEKGAKFDVKLLSPLIQPFVNYELAQVEEELPEIITSKPPYKKMATTILSTVATVQENLSKSFTFSTIDYIVFVLMLSISAGIGVYFGFFSKAKNTTDEYLMGSKQMKTIPIAISLIASQLSCTAIMSVPAENYAFGFTYVFTVVSIIFVIPILNYVIVPVFYNNNISNCYEYLEMRFNKRTRQLATASFVLNACLMLPVYIFVPSLAFSQVTGINIHLINTAICSICIFYTMLGGIKAVVWTDVVQAGIMISSVVLVGVLGTLKVGGLNKVLEYAGEGGRLDFNFSMDPRVRSSFWNLFSGGLLLWVGHIGLNQSCVQRIVSMPSLNHARKALTIVGVGILLMMGFNAFIGIVMFARYFGCDPILGGIVEKADKMMPFFVQDVMGHLSGMPGLFISCVFSAALSTMSAMLNSVAGVVYFDYIKPFIRHTDARANSIIKICVVAMGCYCILGGFIVQRFTSILQTIITITGISTGAVVGVFLLGMFVPRVNSKVAFLSIAFSVGAMLWIIINAQMRFKSGLIKYEPLPTSLHRCESLNFPQMLKNITSTPISLTSSEKPLVTGTLSSNREFSIYEISFYWYKLLGAIFVWLSAIPMSYIWKRDKDEKMNPKLYSPFVKRFLRQPVIETEEVVYLRTPQPLEENATIIITEKGKSYNHAEVMTSVVSVTASKDITGIPKYDFKKKDFVLTHIEHTVRLTKMATSIASTVATTAEIIPKSFTFGTIDYIVFVLMLCVSAGIGVYFGFFSKSSNTTDEYLMGSKKMKTIPIAISLIASQLSGIAIMSVPAESYSFGFTYIFLVLSIVPVVPILNYIIVPVFYNNNISNCYEYLQLRFNKRTRQIVTGSFVLNACLMLPVYIFVPALAFSQVTGMNIHLINTVVCSICMFYTMLGGIKAVVWTDVVQAGIMLSSVILVAVLGTLKVGGLNKVLEYADEGGRLDFFFSMDPRVRSTFWNLFSGGIFLWVGHIGLNQSCVQKIVSLPSLNQARKSLIIVGIGVFIIMSFNCFIGLIMFARYFGCDPILAGIVEKADKMMPFFVQDVMGHLLGMPGIFISCVFSAALSTMSAMLNSLAGVVYFDYIKPFIRHTDARANNIMKIFVVAMGCYCILGGFVVQRFSSILQSIITITGINTGAVVGVFLLGMFVPRVNGKVAFLSIAFSVGVMLWIIIHAQMRFKAGYIKYEALPTSLERCEALNLHEMLYNISTNVPVSLTTTETPLVTGTLGSNREFSIYEISFYWYNIMGVFLVWLSAIPMSFIWKRDQEEKINPKLYSPFVKSFLNHSVAQMEELPLKTPHPSLAENNATISISDKENGSYLELRFNKRTRQLVTGSFVLNACLMLPVYIFVPALAFSQVTGINIHLINTVVCSICIFYTMLGGIKAVVWTDVVQAGIMLSSVVLVGVLGTLKVGGLNKVLEYAGEGGRLDFNFSMDPRIRSTFWNLFSGGILLWVGHIGLNQSCVQRIVSLPSLQQARKALIIVGIGVFIIMSFNSFIGLVMFARYYGCDPILGGIVEKADKMMPFFVQDVMGHLLGMPGIFISCVFSAALSTMSAMLNSVAGVVYFDYIKPFIKHTDARANNIMKIFVVAMGCYCILGGFMVQRFTSILQTIITITGINTGAVVGVFLLGMFVPRVSGKVAFLSIAFSVGVMLWIIINSQMSFKAGYIKYEPLPTSLERCENINMQGMLQNTTSSSMPLATNEEPLVTGTLGSNRDFSIYEVSFYWYKLMGVLLVWLSAIPMSYIWKRDKEEKMNPKLYSPFVKSFLSQPVVQKEEVPLKTPPPSLVEDHATISISEKDNENDIKC</sequence>
<reference evidence="12 13" key="1">
    <citation type="journal article" date="2015" name="Nat. Commun.">
        <title>Lucilia cuprina genome unlocks parasitic fly biology to underpin future interventions.</title>
        <authorList>
            <person name="Anstead C.A."/>
            <person name="Korhonen P.K."/>
            <person name="Young N.D."/>
            <person name="Hall R.S."/>
            <person name="Jex A.R."/>
            <person name="Murali S.C."/>
            <person name="Hughes D.S."/>
            <person name="Lee S.F."/>
            <person name="Perry T."/>
            <person name="Stroehlein A.J."/>
            <person name="Ansell B.R."/>
            <person name="Breugelmans B."/>
            <person name="Hofmann A."/>
            <person name="Qu J."/>
            <person name="Dugan S."/>
            <person name="Lee S.L."/>
            <person name="Chao H."/>
            <person name="Dinh H."/>
            <person name="Han Y."/>
            <person name="Doddapaneni H.V."/>
            <person name="Worley K.C."/>
            <person name="Muzny D.M."/>
            <person name="Ioannidis P."/>
            <person name="Waterhouse R.M."/>
            <person name="Zdobnov E.M."/>
            <person name="James P.J."/>
            <person name="Bagnall N.H."/>
            <person name="Kotze A.C."/>
            <person name="Gibbs R.A."/>
            <person name="Richards S."/>
            <person name="Batterham P."/>
            <person name="Gasser R.B."/>
        </authorList>
    </citation>
    <scope>NUCLEOTIDE SEQUENCE [LARGE SCALE GENOMIC DNA]</scope>
    <source>
        <strain evidence="12 13">LS</strain>
        <tissue evidence="12">Full body</tissue>
    </source>
</reference>
<feature type="transmembrane region" description="Helical" evidence="11">
    <location>
        <begin position="24"/>
        <end position="43"/>
    </location>
</feature>
<dbReference type="PROSITE" id="PS50283">
    <property type="entry name" value="NA_SOLUT_SYMP_3"/>
    <property type="match status" value="4"/>
</dbReference>
<feature type="transmembrane region" description="Helical" evidence="11">
    <location>
        <begin position="2137"/>
        <end position="2162"/>
    </location>
</feature>
<comment type="subcellular location">
    <subcellularLocation>
        <location evidence="1">Cell membrane</location>
        <topology evidence="1">Multi-pass membrane protein</topology>
    </subcellularLocation>
</comment>
<dbReference type="GO" id="GO:0015293">
    <property type="term" value="F:symporter activity"/>
    <property type="evidence" value="ECO:0007669"/>
    <property type="project" value="TreeGrafter"/>
</dbReference>
<dbReference type="InterPro" id="IPR051163">
    <property type="entry name" value="Sodium:Solute_Symporter_SSF"/>
</dbReference>
<dbReference type="Gene3D" id="1.20.1730.10">
    <property type="entry name" value="Sodium/glucose cotransporter"/>
    <property type="match status" value="3"/>
</dbReference>
<keyword evidence="8" id="KW-0406">Ion transport</keyword>
<evidence type="ECO:0000256" key="11">
    <source>
        <dbReference type="SAM" id="Phobius"/>
    </source>
</evidence>
<feature type="transmembrane region" description="Helical" evidence="11">
    <location>
        <begin position="409"/>
        <end position="434"/>
    </location>
</feature>
<evidence type="ECO:0000256" key="1">
    <source>
        <dbReference type="ARBA" id="ARBA00004651"/>
    </source>
</evidence>
<feature type="transmembrane region" description="Helical" evidence="11">
    <location>
        <begin position="242"/>
        <end position="260"/>
    </location>
</feature>
<proteinExistence type="inferred from homology"/>
<keyword evidence="7" id="KW-0915">Sodium</keyword>
<evidence type="ECO:0000256" key="3">
    <source>
        <dbReference type="ARBA" id="ARBA00022448"/>
    </source>
</evidence>
<feature type="transmembrane region" description="Helical" evidence="11">
    <location>
        <begin position="996"/>
        <end position="1021"/>
    </location>
</feature>
<evidence type="ECO:0000313" key="12">
    <source>
        <dbReference type="EMBL" id="KNC32805.1"/>
    </source>
</evidence>
<feature type="transmembrane region" description="Helical" evidence="11">
    <location>
        <begin position="1916"/>
        <end position="1939"/>
    </location>
</feature>
<feature type="transmembrane region" description="Helical" evidence="11">
    <location>
        <begin position="1890"/>
        <end position="1909"/>
    </location>
</feature>
<dbReference type="STRING" id="7375.A0A0L0CKL3"/>
<evidence type="ECO:0000256" key="2">
    <source>
        <dbReference type="ARBA" id="ARBA00006434"/>
    </source>
</evidence>
<dbReference type="NCBIfam" id="TIGR00813">
    <property type="entry name" value="sss"/>
    <property type="match status" value="4"/>
</dbReference>
<evidence type="ECO:0000256" key="4">
    <source>
        <dbReference type="ARBA" id="ARBA00022475"/>
    </source>
</evidence>
<keyword evidence="6 11" id="KW-1133">Transmembrane helix</keyword>
<feature type="transmembrane region" description="Helical" evidence="11">
    <location>
        <begin position="383"/>
        <end position="403"/>
    </location>
</feature>
<evidence type="ECO:0000256" key="6">
    <source>
        <dbReference type="ARBA" id="ARBA00022989"/>
    </source>
</evidence>
<feature type="transmembrane region" description="Helical" evidence="11">
    <location>
        <begin position="1028"/>
        <end position="1045"/>
    </location>
</feature>
<comment type="caution">
    <text evidence="12">The sequence shown here is derived from an EMBL/GenBank/DDBJ whole genome shotgun (WGS) entry which is preliminary data.</text>
</comment>
<feature type="transmembrane region" description="Helical" evidence="11">
    <location>
        <begin position="718"/>
        <end position="737"/>
    </location>
</feature>
<dbReference type="GO" id="GO:0006814">
    <property type="term" value="P:sodium ion transport"/>
    <property type="evidence" value="ECO:0007669"/>
    <property type="project" value="UniProtKB-KW"/>
</dbReference>
<feature type="transmembrane region" description="Helical" evidence="11">
    <location>
        <begin position="188"/>
        <end position="211"/>
    </location>
</feature>
<feature type="transmembrane region" description="Helical" evidence="11">
    <location>
        <begin position="2254"/>
        <end position="2275"/>
    </location>
</feature>
<keyword evidence="9 11" id="KW-0472">Membrane</keyword>
<feature type="transmembrane region" description="Helical" evidence="11">
    <location>
        <begin position="2115"/>
        <end position="2131"/>
    </location>
</feature>
<evidence type="ECO:0000256" key="8">
    <source>
        <dbReference type="ARBA" id="ARBA00023065"/>
    </source>
</evidence>
<feature type="transmembrane region" description="Helical" evidence="11">
    <location>
        <begin position="928"/>
        <end position="956"/>
    </location>
</feature>
<feature type="transmembrane region" description="Helical" evidence="11">
    <location>
        <begin position="1375"/>
        <end position="1399"/>
    </location>
</feature>
<dbReference type="CDD" id="cd11492">
    <property type="entry name" value="SLC5sbd_NIS-SMVT"/>
    <property type="match status" value="3"/>
</dbReference>
<feature type="transmembrane region" description="Helical" evidence="11">
    <location>
        <begin position="441"/>
        <end position="460"/>
    </location>
</feature>
<evidence type="ECO:0008006" key="14">
    <source>
        <dbReference type="Google" id="ProtNLM"/>
    </source>
</evidence>